<evidence type="ECO:0000313" key="3">
    <source>
        <dbReference type="EMBL" id="QBR02647.1"/>
    </source>
</evidence>
<dbReference type="InterPro" id="IPR012368">
    <property type="entry name" value="OxRdtase_Mopterin-bd_su_IorB"/>
</dbReference>
<dbReference type="Gene3D" id="3.90.1170.50">
    <property type="entry name" value="Aldehyde oxidase/xanthine dehydrogenase, a/b hammerhead"/>
    <property type="match status" value="1"/>
</dbReference>
<dbReference type="EMBL" id="CP038151">
    <property type="protein sequence ID" value="QBR02647.1"/>
    <property type="molecule type" value="Genomic_DNA"/>
</dbReference>
<dbReference type="Pfam" id="PF02738">
    <property type="entry name" value="MoCoBD_1"/>
    <property type="match status" value="1"/>
</dbReference>
<protein>
    <submittedName>
        <fullName evidence="3">Xanthine dehydrogenase family protein molybdopterin-binding subunit</fullName>
    </submittedName>
</protein>
<dbReference type="AlphaFoldDB" id="A0A4P7D5I9"/>
<keyword evidence="1" id="KW-0812">Transmembrane</keyword>
<dbReference type="InterPro" id="IPR008274">
    <property type="entry name" value="AldOxase/xan_DH_MoCoBD1"/>
</dbReference>
<dbReference type="GO" id="GO:0016491">
    <property type="term" value="F:oxidoreductase activity"/>
    <property type="evidence" value="ECO:0007669"/>
    <property type="project" value="InterPro"/>
</dbReference>
<gene>
    <name evidence="3" type="ORF">E1956_36110</name>
</gene>
<dbReference type="PANTHER" id="PTHR47495:SF1">
    <property type="entry name" value="BLL3820 PROTEIN"/>
    <property type="match status" value="1"/>
</dbReference>
<dbReference type="Gene3D" id="3.30.365.10">
    <property type="entry name" value="Aldehyde oxidase/xanthine dehydrogenase, molybdopterin binding domain"/>
    <property type="match status" value="4"/>
</dbReference>
<accession>A0A4P7D5I9</accession>
<sequence>MPSRTLPGPTDMTTRRQFLKTGGGLAISFMLPLSALIWAASTNAVVSEGPAARDAPAGGKSQDAARVSAWLVIDKQGNVMLYAGKVELGTGVQTALAQLVAEELDVPVDRVIVLMGDTATAVDQGPTVGSMTMKTSTLPVRRAAATARSHIVARASAVWGVAPAQLATRAGHVYDRSNPARSLAYVDVLPDDWTSLTVDETVVLKPSSRFSVIGTAVPRVELPAKVNGSHIYLQNIRLPDMVHARVIHPPIDGATLSRVDRKSVEKMPGFIDMIVKGNFVAVVCEEEFQAVLASRALALEWSPRKAGVDSALVYDAMRSEPSVDEVLRTNGNPEGSNSQAVKRLAATYRTPYQTHGSIGPSCGVADVKADSATVWSATQGSFPLRDAIAELIGLPREKVRVVWTEGAGCYGHNGADDASAEAAFLSQALKRPVRVQWMRNDEHGWDPKGPATEARIQASLDAEGNIDKWIYTISTPTHISRPMGSAGNLLPGRLMGRAPKPVRIGGDHCARTLYRFANERVTVRWLPDGPLRPSALRGLGAVANTFANESSMDELARLAERDPIDFRLAHLTDERAKAVLEEARRISNWNARRAAAAQANAAEKEGVGMALARLEPGGAYVATVCCVTVHAQTGETRVSRVFVAHDCGLIVNPDGLRNQIQGCVIQTISRTMKEEFRFSATAMLTLDWASYPIVRFSECPQEVQISLINREDQPPVGAGEPTALTIAPAVGNAIFHATGVRIRKTPFTASQFKASQKG</sequence>
<dbReference type="InterPro" id="IPR006311">
    <property type="entry name" value="TAT_signal"/>
</dbReference>
<feature type="transmembrane region" description="Helical" evidence="1">
    <location>
        <begin position="21"/>
        <end position="40"/>
    </location>
</feature>
<dbReference type="Pfam" id="PF20256">
    <property type="entry name" value="MoCoBD_2"/>
    <property type="match status" value="2"/>
</dbReference>
<organism evidence="3 4">
    <name type="scientific">Paraburkholderia pallida</name>
    <dbReference type="NCBI Taxonomy" id="2547399"/>
    <lineage>
        <taxon>Bacteria</taxon>
        <taxon>Pseudomonadati</taxon>
        <taxon>Pseudomonadota</taxon>
        <taxon>Betaproteobacteria</taxon>
        <taxon>Burkholderiales</taxon>
        <taxon>Burkholderiaceae</taxon>
        <taxon>Paraburkholderia</taxon>
    </lineage>
</organism>
<dbReference type="PROSITE" id="PS51318">
    <property type="entry name" value="TAT"/>
    <property type="match status" value="1"/>
</dbReference>
<keyword evidence="4" id="KW-1185">Reference proteome</keyword>
<keyword evidence="1" id="KW-1133">Transmembrane helix</keyword>
<dbReference type="SMART" id="SM01008">
    <property type="entry name" value="Ald_Xan_dh_C"/>
    <property type="match status" value="1"/>
</dbReference>
<evidence type="ECO:0000256" key="1">
    <source>
        <dbReference type="SAM" id="Phobius"/>
    </source>
</evidence>
<name>A0A4P7D5I9_9BURK</name>
<dbReference type="PANTHER" id="PTHR47495">
    <property type="entry name" value="ALDEHYDE DEHYDROGENASE"/>
    <property type="match status" value="1"/>
</dbReference>
<dbReference type="InterPro" id="IPR000674">
    <property type="entry name" value="Ald_Oxase/Xan_DH_a/b"/>
</dbReference>
<dbReference type="OrthoDB" id="6073217at2"/>
<feature type="domain" description="Aldehyde oxidase/xanthine dehydrogenase a/b hammerhead" evidence="2">
    <location>
        <begin position="227"/>
        <end position="305"/>
    </location>
</feature>
<evidence type="ECO:0000259" key="2">
    <source>
        <dbReference type="SMART" id="SM01008"/>
    </source>
</evidence>
<reference evidence="3 4" key="1">
    <citation type="submission" date="2019-03" db="EMBL/GenBank/DDBJ databases">
        <title>Paraburkholderia sp. 7MH5, isolated from subtropical forest soil.</title>
        <authorList>
            <person name="Gao Z.-H."/>
            <person name="Qiu L.-H."/>
        </authorList>
    </citation>
    <scope>NUCLEOTIDE SEQUENCE [LARGE SCALE GENOMIC DNA]</scope>
    <source>
        <strain evidence="3 4">7MH5</strain>
    </source>
</reference>
<dbReference type="PIRSF" id="PIRSF036389">
    <property type="entry name" value="IOR_B"/>
    <property type="match status" value="1"/>
</dbReference>
<dbReference type="SUPFAM" id="SSF56003">
    <property type="entry name" value="Molybdenum cofactor-binding domain"/>
    <property type="match status" value="2"/>
</dbReference>
<keyword evidence="1" id="KW-0472">Membrane</keyword>
<dbReference type="InterPro" id="IPR052516">
    <property type="entry name" value="N-heterocyclic_Hydroxylase"/>
</dbReference>
<dbReference type="Proteomes" id="UP000295727">
    <property type="component" value="Chromosome 4"/>
</dbReference>
<dbReference type="InterPro" id="IPR037165">
    <property type="entry name" value="AldOxase/xan_DH_Mopterin-bd_sf"/>
</dbReference>
<evidence type="ECO:0000313" key="4">
    <source>
        <dbReference type="Proteomes" id="UP000295727"/>
    </source>
</evidence>
<dbReference type="KEGG" id="ppai:E1956_36110"/>
<proteinExistence type="predicted"/>
<dbReference type="InterPro" id="IPR046867">
    <property type="entry name" value="AldOxase/xan_DH_MoCoBD2"/>
</dbReference>